<gene>
    <name evidence="3" type="ORF">RFI_11309</name>
</gene>
<feature type="compositionally biased region" description="Basic and acidic residues" evidence="1">
    <location>
        <begin position="489"/>
        <end position="500"/>
    </location>
</feature>
<dbReference type="OrthoDB" id="6516566at2759"/>
<protein>
    <recommendedName>
        <fullName evidence="2">SAM domain-containing protein</fullName>
    </recommendedName>
</protein>
<dbReference type="PANTHER" id="PTHR20843:SF0">
    <property type="entry name" value="PROTEIN AVEUGLE"/>
    <property type="match status" value="1"/>
</dbReference>
<dbReference type="PANTHER" id="PTHR20843">
    <property type="entry name" value="STERILE ALPHA MOTIF DOMAIN CONTAINING PROTEIN 10"/>
    <property type="match status" value="1"/>
</dbReference>
<dbReference type="GO" id="GO:0009898">
    <property type="term" value="C:cytoplasmic side of plasma membrane"/>
    <property type="evidence" value="ECO:0007669"/>
    <property type="project" value="TreeGrafter"/>
</dbReference>
<feature type="compositionally biased region" description="Basic and acidic residues" evidence="1">
    <location>
        <begin position="63"/>
        <end position="87"/>
    </location>
</feature>
<dbReference type="InterPro" id="IPR013761">
    <property type="entry name" value="SAM/pointed_sf"/>
</dbReference>
<comment type="caution">
    <text evidence="3">The sequence shown here is derived from an EMBL/GenBank/DDBJ whole genome shotgun (WGS) entry which is preliminary data.</text>
</comment>
<dbReference type="InterPro" id="IPR052268">
    <property type="entry name" value="SAM_domain-containing_protein"/>
</dbReference>
<sequence>IRIAWSKGAKVEIFSNTHRAWYAGEVVDILKDEEGEWLNVLWHRENNEPMSKQVQRFSADVRPCQDKKEKEKEKEKEEKEKENMEKSKFNTKALEEEIKQRRQGFKRRAPPFARTCKGVLWQYPATQSFRRRAKKLENVEEMEEEVEYNSTKKKKRLKIHTYVYEETESGVEKWKIDQVCEWLKNMGSAYEKYVPKFRSVRGSHLKQMNEDDFKSMGLPKLHAVKLSLEITKLLDKSITKDVNVDVLRWSCVDVLKWAQKHPLLSPYASKFESHGIDGILLFELNVEDLFVIGVRPSHHEQILDVIQQFSKELFPDLVALQPFLDANRKQLIEDTKKKFIEDSTYNIKECTLDKKEIEIRDNANTNTDNDVNRSKRRRQSMQIPDVPMDIQVIKDMADLLVTIAKELNVEKIQNQANLIQKKANSLVATKWPQEYANGEEQAIKSLPSSRESSQSPGKSSQLEEDGKSVTGVPLSSLEQKSKPFLNQSEETKKDAGNIEN</sequence>
<dbReference type="SMART" id="SM00454">
    <property type="entry name" value="SAM"/>
    <property type="match status" value="2"/>
</dbReference>
<feature type="domain" description="SAM" evidence="2">
    <location>
        <begin position="174"/>
        <end position="218"/>
    </location>
</feature>
<evidence type="ECO:0000313" key="4">
    <source>
        <dbReference type="Proteomes" id="UP000023152"/>
    </source>
</evidence>
<feature type="compositionally biased region" description="Low complexity" evidence="1">
    <location>
        <begin position="444"/>
        <end position="460"/>
    </location>
</feature>
<evidence type="ECO:0000259" key="2">
    <source>
        <dbReference type="PROSITE" id="PS50105"/>
    </source>
</evidence>
<dbReference type="Proteomes" id="UP000023152">
    <property type="component" value="Unassembled WGS sequence"/>
</dbReference>
<accession>X6NJB4</accession>
<organism evidence="3 4">
    <name type="scientific">Reticulomyxa filosa</name>
    <dbReference type="NCBI Taxonomy" id="46433"/>
    <lineage>
        <taxon>Eukaryota</taxon>
        <taxon>Sar</taxon>
        <taxon>Rhizaria</taxon>
        <taxon>Retaria</taxon>
        <taxon>Foraminifera</taxon>
        <taxon>Monothalamids</taxon>
        <taxon>Reticulomyxidae</taxon>
        <taxon>Reticulomyxa</taxon>
    </lineage>
</organism>
<dbReference type="PROSITE" id="PS50105">
    <property type="entry name" value="SAM_DOMAIN"/>
    <property type="match status" value="2"/>
</dbReference>
<dbReference type="Pfam" id="PF00536">
    <property type="entry name" value="SAM_1"/>
    <property type="match status" value="2"/>
</dbReference>
<dbReference type="SUPFAM" id="SSF47769">
    <property type="entry name" value="SAM/Pointed domain"/>
    <property type="match status" value="2"/>
</dbReference>
<feature type="region of interest" description="Disordered" evidence="1">
    <location>
        <begin position="442"/>
        <end position="500"/>
    </location>
</feature>
<feature type="domain" description="SAM" evidence="2">
    <location>
        <begin position="249"/>
        <end position="303"/>
    </location>
</feature>
<evidence type="ECO:0000256" key="1">
    <source>
        <dbReference type="SAM" id="MobiDB-lite"/>
    </source>
</evidence>
<dbReference type="GO" id="GO:0007169">
    <property type="term" value="P:cell surface receptor protein tyrosine kinase signaling pathway"/>
    <property type="evidence" value="ECO:0007669"/>
    <property type="project" value="TreeGrafter"/>
</dbReference>
<dbReference type="InterPro" id="IPR001660">
    <property type="entry name" value="SAM"/>
</dbReference>
<evidence type="ECO:0000313" key="3">
    <source>
        <dbReference type="EMBL" id="ETO25829.1"/>
    </source>
</evidence>
<dbReference type="AlphaFoldDB" id="X6NJB4"/>
<feature type="non-terminal residue" evidence="3">
    <location>
        <position position="1"/>
    </location>
</feature>
<proteinExistence type="predicted"/>
<name>X6NJB4_RETFI</name>
<feature type="region of interest" description="Disordered" evidence="1">
    <location>
        <begin position="52"/>
        <end position="87"/>
    </location>
</feature>
<feature type="region of interest" description="Disordered" evidence="1">
    <location>
        <begin position="363"/>
        <end position="383"/>
    </location>
</feature>
<dbReference type="EMBL" id="ASPP01008259">
    <property type="protein sequence ID" value="ETO25829.1"/>
    <property type="molecule type" value="Genomic_DNA"/>
</dbReference>
<reference evidence="3 4" key="1">
    <citation type="journal article" date="2013" name="Curr. Biol.">
        <title>The Genome of the Foraminiferan Reticulomyxa filosa.</title>
        <authorList>
            <person name="Glockner G."/>
            <person name="Hulsmann N."/>
            <person name="Schleicher M."/>
            <person name="Noegel A.A."/>
            <person name="Eichinger L."/>
            <person name="Gallinger C."/>
            <person name="Pawlowski J."/>
            <person name="Sierra R."/>
            <person name="Euteneuer U."/>
            <person name="Pillet L."/>
            <person name="Moustafa A."/>
            <person name="Platzer M."/>
            <person name="Groth M."/>
            <person name="Szafranski K."/>
            <person name="Schliwa M."/>
        </authorList>
    </citation>
    <scope>NUCLEOTIDE SEQUENCE [LARGE SCALE GENOMIC DNA]</scope>
</reference>
<keyword evidence="4" id="KW-1185">Reference proteome</keyword>
<dbReference type="Gene3D" id="1.10.150.50">
    <property type="entry name" value="Transcription Factor, Ets-1"/>
    <property type="match status" value="2"/>
</dbReference>